<feature type="non-terminal residue" evidence="1">
    <location>
        <position position="91"/>
    </location>
</feature>
<dbReference type="OrthoDB" id="9688852at2759"/>
<reference evidence="1 2" key="1">
    <citation type="journal article" date="2019" name="PLoS ONE">
        <title>Genomic analyses reveal an absence of contemporary introgressive admixture between fin whales and blue whales, despite known hybrids.</title>
        <authorList>
            <person name="Westbury M.V."/>
            <person name="Petersen B."/>
            <person name="Lorenzen E.D."/>
        </authorList>
    </citation>
    <scope>NUCLEOTIDE SEQUENCE [LARGE SCALE GENOMIC DNA]</scope>
    <source>
        <strain evidence="1">FinWhale-01</strain>
    </source>
</reference>
<evidence type="ECO:0000313" key="1">
    <source>
        <dbReference type="EMBL" id="KAB0388609.1"/>
    </source>
</evidence>
<proteinExistence type="predicted"/>
<keyword evidence="2" id="KW-1185">Reference proteome</keyword>
<comment type="caution">
    <text evidence="1">The sequence shown here is derived from an EMBL/GenBank/DDBJ whole genome shotgun (WGS) entry which is preliminary data.</text>
</comment>
<evidence type="ECO:0000313" key="2">
    <source>
        <dbReference type="Proteomes" id="UP000437017"/>
    </source>
</evidence>
<accession>A0A643BKW1</accession>
<name>A0A643BKW1_BALPH</name>
<gene>
    <name evidence="1" type="ORF">E2I00_006851</name>
</gene>
<dbReference type="EMBL" id="SGJD01015584">
    <property type="protein sequence ID" value="KAB0388609.1"/>
    <property type="molecule type" value="Genomic_DNA"/>
</dbReference>
<sequence>MNSAEINSNHGILAQMTTSSGSNNILIKTTGGPKQKIKEWESLHLCFGGPPVSSQGGNKVLKVQLSPAQRVSSGEADNIPERVELSGFGAV</sequence>
<dbReference type="AlphaFoldDB" id="A0A643BKW1"/>
<protein>
    <submittedName>
        <fullName evidence="1">Uncharacterized protein</fullName>
    </submittedName>
</protein>
<organism evidence="1 2">
    <name type="scientific">Balaenoptera physalus</name>
    <name type="common">Fin whale</name>
    <name type="synonym">Balaena physalus</name>
    <dbReference type="NCBI Taxonomy" id="9770"/>
    <lineage>
        <taxon>Eukaryota</taxon>
        <taxon>Metazoa</taxon>
        <taxon>Chordata</taxon>
        <taxon>Craniata</taxon>
        <taxon>Vertebrata</taxon>
        <taxon>Euteleostomi</taxon>
        <taxon>Mammalia</taxon>
        <taxon>Eutheria</taxon>
        <taxon>Laurasiatheria</taxon>
        <taxon>Artiodactyla</taxon>
        <taxon>Whippomorpha</taxon>
        <taxon>Cetacea</taxon>
        <taxon>Mysticeti</taxon>
        <taxon>Balaenopteridae</taxon>
        <taxon>Balaenoptera</taxon>
    </lineage>
</organism>
<dbReference type="Proteomes" id="UP000437017">
    <property type="component" value="Unassembled WGS sequence"/>
</dbReference>